<name>A0AA86TDP9_9FABA</name>
<dbReference type="AlphaFoldDB" id="A0AA86TDP9"/>
<evidence type="ECO:0000313" key="2">
    <source>
        <dbReference type="Proteomes" id="UP001189624"/>
    </source>
</evidence>
<organism evidence="1 2">
    <name type="scientific">Sphenostylis stenocarpa</name>
    <dbReference type="NCBI Taxonomy" id="92480"/>
    <lineage>
        <taxon>Eukaryota</taxon>
        <taxon>Viridiplantae</taxon>
        <taxon>Streptophyta</taxon>
        <taxon>Embryophyta</taxon>
        <taxon>Tracheophyta</taxon>
        <taxon>Spermatophyta</taxon>
        <taxon>Magnoliopsida</taxon>
        <taxon>eudicotyledons</taxon>
        <taxon>Gunneridae</taxon>
        <taxon>Pentapetalae</taxon>
        <taxon>rosids</taxon>
        <taxon>fabids</taxon>
        <taxon>Fabales</taxon>
        <taxon>Fabaceae</taxon>
        <taxon>Papilionoideae</taxon>
        <taxon>50 kb inversion clade</taxon>
        <taxon>NPAAA clade</taxon>
        <taxon>indigoferoid/millettioid clade</taxon>
        <taxon>Phaseoleae</taxon>
        <taxon>Sphenostylis</taxon>
    </lineage>
</organism>
<keyword evidence="2" id="KW-1185">Reference proteome</keyword>
<sequence length="85" mass="9658">MEVCLFKNRFEASASATLDIRFATFQEDETLVCVFPRDMIAFLSYSICYVRIVTCTRCTVHGIMYATAKGNCEREAKDAKLSLNE</sequence>
<gene>
    <name evidence="1" type="ORF">AYBTSS11_LOCUS19393</name>
</gene>
<proteinExistence type="predicted"/>
<protein>
    <submittedName>
        <fullName evidence="1">Uncharacterized protein</fullName>
    </submittedName>
</protein>
<evidence type="ECO:0000313" key="1">
    <source>
        <dbReference type="EMBL" id="CAJ1962714.1"/>
    </source>
</evidence>
<reference evidence="1" key="1">
    <citation type="submission" date="2023-10" db="EMBL/GenBank/DDBJ databases">
        <authorList>
            <person name="Domelevo Entfellner J.-B."/>
        </authorList>
    </citation>
    <scope>NUCLEOTIDE SEQUENCE</scope>
</reference>
<accession>A0AA86TDP9</accession>
<dbReference type="Gramene" id="rna-AYBTSS11_LOCUS19393">
    <property type="protein sequence ID" value="CAJ1962714.1"/>
    <property type="gene ID" value="gene-AYBTSS11_LOCUS19393"/>
</dbReference>
<dbReference type="EMBL" id="OY731403">
    <property type="protein sequence ID" value="CAJ1962714.1"/>
    <property type="molecule type" value="Genomic_DNA"/>
</dbReference>
<dbReference type="Proteomes" id="UP001189624">
    <property type="component" value="Chromosome 6"/>
</dbReference>